<dbReference type="InterPro" id="IPR049492">
    <property type="entry name" value="BD-FAE-like_dom"/>
</dbReference>
<sequence>MCTPCQKTWPKLEGCEPKGEDFGEILDEKLILQTLLTSPTSPGLHLYAGHCAVHYAVYACQYVLRWLLTFMFRVPLQGIRLSTFFARLALYIIFLLPAMICGLAYWAFAGKDILSMKYKDKGTFRHTVDIYLPNSTAKARLAGKDPESPTPVLILVAGGAFILGHKGYVTMLCRALRLAGILCIAVDYRYWPQTSIDGMIDDVDSAVQWCFDNASRYGGDPKRISLLGLSSGAHVAGLLLTRRAKPGHGSARKASKSTPCTPTWSPSDLVGFIGLGGIYELHSRFMAHLHQKGIDVFLQQLVLGDTQALRESRSPSILLRRDGEIGRHLPPVLLLHGTGDKIVPPDQSEGFCQELLKSRVSVRLLFHEGQGHNDPVIHSPLMSNHETVEAIILSIHEWTSGQKLNDGRLLPDDSDNMNSIFPDSCRAQLAALPTWPRTPEPVIQIARFLTPF</sequence>
<evidence type="ECO:0000259" key="3">
    <source>
        <dbReference type="Pfam" id="PF20434"/>
    </source>
</evidence>
<evidence type="ECO:0000313" key="6">
    <source>
        <dbReference type="Proteomes" id="UP001152797"/>
    </source>
</evidence>
<evidence type="ECO:0000313" key="4">
    <source>
        <dbReference type="EMBL" id="CAI3973651.1"/>
    </source>
</evidence>
<keyword evidence="6" id="KW-1185">Reference proteome</keyword>
<name>A0A9P1BHT1_9DINO</name>
<keyword evidence="2" id="KW-1133">Transmembrane helix</keyword>
<dbReference type="Proteomes" id="UP001152797">
    <property type="component" value="Unassembled WGS sequence"/>
</dbReference>
<dbReference type="Pfam" id="PF20434">
    <property type="entry name" value="BD-FAE"/>
    <property type="match status" value="1"/>
</dbReference>
<dbReference type="AlphaFoldDB" id="A0A9P1BHT1"/>
<dbReference type="PANTHER" id="PTHR48081:SF33">
    <property type="entry name" value="KYNURENINE FORMAMIDASE"/>
    <property type="match status" value="1"/>
</dbReference>
<dbReference type="EMBL" id="CAMXCT010000090">
    <property type="protein sequence ID" value="CAI3973651.1"/>
    <property type="molecule type" value="Genomic_DNA"/>
</dbReference>
<feature type="transmembrane region" description="Helical" evidence="2">
    <location>
        <begin position="88"/>
        <end position="108"/>
    </location>
</feature>
<dbReference type="SUPFAM" id="SSF53474">
    <property type="entry name" value="alpha/beta-Hydrolases"/>
    <property type="match status" value="1"/>
</dbReference>
<dbReference type="InterPro" id="IPR029058">
    <property type="entry name" value="AB_hydrolase_fold"/>
</dbReference>
<dbReference type="OrthoDB" id="440388at2759"/>
<protein>
    <submittedName>
        <fullName evidence="5">Probable isoprenylcysteine alpha-carbonyl methylesterase ICME</fullName>
    </submittedName>
</protein>
<gene>
    <name evidence="4" type="ORF">C1SCF055_LOCUS2137</name>
</gene>
<keyword evidence="1" id="KW-0378">Hydrolase</keyword>
<dbReference type="InterPro" id="IPR050300">
    <property type="entry name" value="GDXG_lipolytic_enzyme"/>
</dbReference>
<reference evidence="4" key="1">
    <citation type="submission" date="2022-10" db="EMBL/GenBank/DDBJ databases">
        <authorList>
            <person name="Chen Y."/>
            <person name="Dougan E. K."/>
            <person name="Chan C."/>
            <person name="Rhodes N."/>
            <person name="Thang M."/>
        </authorList>
    </citation>
    <scope>NUCLEOTIDE SEQUENCE</scope>
</reference>
<dbReference type="EMBL" id="CAMXCT020000090">
    <property type="protein sequence ID" value="CAL1127026.1"/>
    <property type="molecule type" value="Genomic_DNA"/>
</dbReference>
<dbReference type="Gene3D" id="3.40.50.1820">
    <property type="entry name" value="alpha/beta hydrolase"/>
    <property type="match status" value="1"/>
</dbReference>
<comment type="caution">
    <text evidence="4">The sequence shown here is derived from an EMBL/GenBank/DDBJ whole genome shotgun (WGS) entry which is preliminary data.</text>
</comment>
<feature type="domain" description="BD-FAE-like" evidence="3">
    <location>
        <begin position="145"/>
        <end position="355"/>
    </location>
</feature>
<feature type="transmembrane region" description="Helical" evidence="2">
    <location>
        <begin position="44"/>
        <end position="68"/>
    </location>
</feature>
<keyword evidence="2" id="KW-0472">Membrane</keyword>
<keyword evidence="2" id="KW-0812">Transmembrane</keyword>
<dbReference type="PANTHER" id="PTHR48081">
    <property type="entry name" value="AB HYDROLASE SUPERFAMILY PROTEIN C4A8.06C"/>
    <property type="match status" value="1"/>
</dbReference>
<proteinExistence type="predicted"/>
<accession>A0A9P1BHT1</accession>
<dbReference type="GO" id="GO:0016787">
    <property type="term" value="F:hydrolase activity"/>
    <property type="evidence" value="ECO:0007669"/>
    <property type="project" value="UniProtKB-KW"/>
</dbReference>
<evidence type="ECO:0000256" key="2">
    <source>
        <dbReference type="SAM" id="Phobius"/>
    </source>
</evidence>
<evidence type="ECO:0000256" key="1">
    <source>
        <dbReference type="ARBA" id="ARBA00022801"/>
    </source>
</evidence>
<dbReference type="EMBL" id="CAMXCT030000090">
    <property type="protein sequence ID" value="CAL4760963.1"/>
    <property type="molecule type" value="Genomic_DNA"/>
</dbReference>
<reference evidence="5 6" key="2">
    <citation type="submission" date="2024-05" db="EMBL/GenBank/DDBJ databases">
        <authorList>
            <person name="Chen Y."/>
            <person name="Shah S."/>
            <person name="Dougan E. K."/>
            <person name="Thang M."/>
            <person name="Chan C."/>
        </authorList>
    </citation>
    <scope>NUCLEOTIDE SEQUENCE [LARGE SCALE GENOMIC DNA]</scope>
</reference>
<organism evidence="4">
    <name type="scientific">Cladocopium goreaui</name>
    <dbReference type="NCBI Taxonomy" id="2562237"/>
    <lineage>
        <taxon>Eukaryota</taxon>
        <taxon>Sar</taxon>
        <taxon>Alveolata</taxon>
        <taxon>Dinophyceae</taxon>
        <taxon>Suessiales</taxon>
        <taxon>Symbiodiniaceae</taxon>
        <taxon>Cladocopium</taxon>
    </lineage>
</organism>
<evidence type="ECO:0000313" key="5">
    <source>
        <dbReference type="EMBL" id="CAL4760963.1"/>
    </source>
</evidence>